<name>A0A8T9BIH5_9HELO</name>
<evidence type="ECO:0000256" key="5">
    <source>
        <dbReference type="SAM" id="MobiDB-lite"/>
    </source>
</evidence>
<dbReference type="OrthoDB" id="10039147at2759"/>
<comment type="subcellular location">
    <subcellularLocation>
        <location evidence="1">Membrane</location>
        <topology evidence="1">Single-pass membrane protein</topology>
    </subcellularLocation>
</comment>
<dbReference type="PANTHER" id="PTHR12883:SF0">
    <property type="entry name" value="PAT COMPLEX SUBUNIT CCDC47"/>
    <property type="match status" value="1"/>
</dbReference>
<sequence length="454" mass="50504">MAAIFNNLFGGSKPSASPVPAGDSDFADFAGAPDPSPTPISAIPTAASFTGAGALPTGSSSAVPFTKWYNVHERYSLSDFKQEGVILGILLVIIAIHLYGTSSNRKRAKAWITAHAPTLHNEFALVGFGGRKLPTEDEIASGGLAETLATDSLQLPVDLLKEKSPQEFSTYATGRLNVAFLDVNLTLLKRYSPLTLAFEYGASLFFDSFPAPVERVEAILYPFDGREALTVPGQLPGAHELRKDTKSSYDGFVWAIVNKETMKQLRGERYDVSITSTKDHPKLPNWATIMSESSEITEFLLTPELIKAVESAGELLDHIIVTDQPIDQPSKLDETIPKKRIYLSMRLPSSGDYTSLLPIFQYFIRLTDTLVQSAHFRPEVLRKVRTTRDDTIRRLQKADDEEKAEEIKLEREKVKKQKRDAELKGLNAKAQKKYLEKEKEKEMKRAQKKQTQRG</sequence>
<feature type="compositionally biased region" description="Basic and acidic residues" evidence="5">
    <location>
        <begin position="433"/>
        <end position="445"/>
    </location>
</feature>
<gene>
    <name evidence="6" type="primary">YNR021W</name>
    <name evidence="6" type="ORF">LARI1_G002447</name>
</gene>
<reference evidence="6 7" key="1">
    <citation type="submission" date="2018-05" db="EMBL/GenBank/DDBJ databases">
        <title>Whole genome sequencing for identification of molecular markers to develop diagnostic detection tools for the regulated plant pathogen Lachnellula willkommii.</title>
        <authorList>
            <person name="Giroux E."/>
            <person name="Bilodeau G."/>
        </authorList>
    </citation>
    <scope>NUCLEOTIDE SEQUENCE [LARGE SCALE GENOMIC DNA]</scope>
    <source>
        <strain evidence="6 7">CBS 203.66</strain>
    </source>
</reference>
<evidence type="ECO:0000256" key="3">
    <source>
        <dbReference type="ARBA" id="ARBA00022989"/>
    </source>
</evidence>
<accession>A0A8T9BIH5</accession>
<dbReference type="GO" id="GO:0005783">
    <property type="term" value="C:endoplasmic reticulum"/>
    <property type="evidence" value="ECO:0007669"/>
    <property type="project" value="InterPro"/>
</dbReference>
<comment type="caution">
    <text evidence="6">The sequence shown here is derived from an EMBL/GenBank/DDBJ whole genome shotgun (WGS) entry which is preliminary data.</text>
</comment>
<dbReference type="Proteomes" id="UP000469559">
    <property type="component" value="Unassembled WGS sequence"/>
</dbReference>
<organism evidence="6 7">
    <name type="scientific">Lachnellula arida</name>
    <dbReference type="NCBI Taxonomy" id="1316785"/>
    <lineage>
        <taxon>Eukaryota</taxon>
        <taxon>Fungi</taxon>
        <taxon>Dikarya</taxon>
        <taxon>Ascomycota</taxon>
        <taxon>Pezizomycotina</taxon>
        <taxon>Leotiomycetes</taxon>
        <taxon>Helotiales</taxon>
        <taxon>Lachnaceae</taxon>
        <taxon>Lachnellula</taxon>
    </lineage>
</organism>
<keyword evidence="4" id="KW-0472">Membrane</keyword>
<proteinExistence type="predicted"/>
<keyword evidence="7" id="KW-1185">Reference proteome</keyword>
<keyword evidence="3" id="KW-1133">Transmembrane helix</keyword>
<feature type="region of interest" description="Disordered" evidence="5">
    <location>
        <begin position="413"/>
        <end position="454"/>
    </location>
</feature>
<dbReference type="GO" id="GO:0032469">
    <property type="term" value="P:endoplasmic reticulum calcium ion homeostasis"/>
    <property type="evidence" value="ECO:0007669"/>
    <property type="project" value="InterPro"/>
</dbReference>
<dbReference type="GO" id="GO:0016020">
    <property type="term" value="C:membrane"/>
    <property type="evidence" value="ECO:0007669"/>
    <property type="project" value="UniProtKB-SubCell"/>
</dbReference>
<dbReference type="InterPro" id="IPR012879">
    <property type="entry name" value="CCDC47"/>
</dbReference>
<feature type="compositionally biased region" description="Basic and acidic residues" evidence="5">
    <location>
        <begin position="413"/>
        <end position="423"/>
    </location>
</feature>
<evidence type="ECO:0000256" key="2">
    <source>
        <dbReference type="ARBA" id="ARBA00022692"/>
    </source>
</evidence>
<keyword evidence="2" id="KW-0812">Transmembrane</keyword>
<dbReference type="EMBL" id="QGMF01000089">
    <property type="protein sequence ID" value="TVY19758.1"/>
    <property type="molecule type" value="Genomic_DNA"/>
</dbReference>
<evidence type="ECO:0000313" key="6">
    <source>
        <dbReference type="EMBL" id="TVY19758.1"/>
    </source>
</evidence>
<dbReference type="AlphaFoldDB" id="A0A8T9BIH5"/>
<evidence type="ECO:0000256" key="1">
    <source>
        <dbReference type="ARBA" id="ARBA00004167"/>
    </source>
</evidence>
<evidence type="ECO:0000313" key="7">
    <source>
        <dbReference type="Proteomes" id="UP000469559"/>
    </source>
</evidence>
<dbReference type="GO" id="GO:0005509">
    <property type="term" value="F:calcium ion binding"/>
    <property type="evidence" value="ECO:0007669"/>
    <property type="project" value="InterPro"/>
</dbReference>
<protein>
    <submittedName>
        <fullName evidence="6">UPF0674 endoplasmic reticulum membrane protein</fullName>
    </submittedName>
</protein>
<dbReference type="PANTHER" id="PTHR12883">
    <property type="entry name" value="ADIPOCYTE-SPECIFIC PROTEIN 4-RELATED"/>
    <property type="match status" value="1"/>
</dbReference>
<dbReference type="Pfam" id="PF07946">
    <property type="entry name" value="CCDC47"/>
    <property type="match status" value="1"/>
</dbReference>
<evidence type="ECO:0000256" key="4">
    <source>
        <dbReference type="ARBA" id="ARBA00023136"/>
    </source>
</evidence>